<dbReference type="InterPro" id="IPR038286">
    <property type="entry name" value="IPK_sf"/>
</dbReference>
<dbReference type="STRING" id="34475.A0A4Y9Z535"/>
<evidence type="ECO:0000256" key="4">
    <source>
        <dbReference type="RuleBase" id="RU363090"/>
    </source>
</evidence>
<evidence type="ECO:0000256" key="5">
    <source>
        <dbReference type="SAM" id="MobiDB-lite"/>
    </source>
</evidence>
<dbReference type="PANTHER" id="PTHR12400:SF108">
    <property type="entry name" value="KINASE"/>
    <property type="match status" value="1"/>
</dbReference>
<dbReference type="Gene3D" id="3.30.470.160">
    <property type="entry name" value="Inositol polyphosphate kinase"/>
    <property type="match status" value="1"/>
</dbReference>
<dbReference type="GO" id="GO:0005737">
    <property type="term" value="C:cytoplasm"/>
    <property type="evidence" value="ECO:0007669"/>
    <property type="project" value="TreeGrafter"/>
</dbReference>
<feature type="compositionally biased region" description="Acidic residues" evidence="5">
    <location>
        <begin position="288"/>
        <end position="303"/>
    </location>
</feature>
<comment type="similarity">
    <text evidence="1 4">Belongs to the inositol phosphokinase (IPK) family.</text>
</comment>
<dbReference type="PANTHER" id="PTHR12400">
    <property type="entry name" value="INOSITOL POLYPHOSPHATE KINASE"/>
    <property type="match status" value="1"/>
</dbReference>
<evidence type="ECO:0000313" key="6">
    <source>
        <dbReference type="EMBL" id="TFY69976.1"/>
    </source>
</evidence>
<evidence type="ECO:0000256" key="2">
    <source>
        <dbReference type="ARBA" id="ARBA00022679"/>
    </source>
</evidence>
<dbReference type="GO" id="GO:0000824">
    <property type="term" value="F:inositol-1,4,5,6-tetrakisphosphate 3-kinase activity"/>
    <property type="evidence" value="ECO:0007669"/>
    <property type="project" value="TreeGrafter"/>
</dbReference>
<proteinExistence type="inferred from homology"/>
<dbReference type="EC" id="2.7.-.-" evidence="4"/>
<dbReference type="Pfam" id="PF03770">
    <property type="entry name" value="IPK"/>
    <property type="match status" value="1"/>
</dbReference>
<feature type="region of interest" description="Disordered" evidence="5">
    <location>
        <begin position="278"/>
        <end position="303"/>
    </location>
</feature>
<name>A0A4Y9Z535_9APHY</name>
<keyword evidence="3 4" id="KW-0418">Kinase</keyword>
<organism evidence="6 7">
    <name type="scientific">Rhodofomes roseus</name>
    <dbReference type="NCBI Taxonomy" id="34475"/>
    <lineage>
        <taxon>Eukaryota</taxon>
        <taxon>Fungi</taxon>
        <taxon>Dikarya</taxon>
        <taxon>Basidiomycota</taxon>
        <taxon>Agaricomycotina</taxon>
        <taxon>Agaricomycetes</taxon>
        <taxon>Polyporales</taxon>
        <taxon>Rhodofomes</taxon>
    </lineage>
</organism>
<dbReference type="Proteomes" id="UP000298390">
    <property type="component" value="Unassembled WGS sequence"/>
</dbReference>
<feature type="compositionally biased region" description="Basic and acidic residues" evidence="5">
    <location>
        <begin position="278"/>
        <end position="287"/>
    </location>
</feature>
<gene>
    <name evidence="6" type="ORF">EVJ58_g89</name>
</gene>
<dbReference type="GO" id="GO:0008440">
    <property type="term" value="F:inositol-1,4,5-trisphosphate 3-kinase activity"/>
    <property type="evidence" value="ECO:0007669"/>
    <property type="project" value="TreeGrafter"/>
</dbReference>
<dbReference type="InterPro" id="IPR005522">
    <property type="entry name" value="IPK"/>
</dbReference>
<comment type="caution">
    <text evidence="6">The sequence shown here is derived from an EMBL/GenBank/DDBJ whole genome shotgun (WGS) entry which is preliminary data.</text>
</comment>
<evidence type="ECO:0000256" key="1">
    <source>
        <dbReference type="ARBA" id="ARBA00007374"/>
    </source>
</evidence>
<dbReference type="SUPFAM" id="SSF56104">
    <property type="entry name" value="SAICAR synthase-like"/>
    <property type="match status" value="1"/>
</dbReference>
<evidence type="ECO:0000256" key="3">
    <source>
        <dbReference type="ARBA" id="ARBA00022777"/>
    </source>
</evidence>
<keyword evidence="2 4" id="KW-0808">Transferase</keyword>
<sequence>MESVPPSKVFANQVGGHPGVTTTEDGSLLIKPTLPSEIAFYQALLTDPRCENLRDFVPEFYGTLKLEGRVENEAGGLDMNAIKPSIVLENLAHTFAKPNILDIKLGTVLFDEDATQEKRERMERVAAETTSKETGMRLTGFQVSLPTAYVIFPLAADNCAQVYDLAADKPVVTAKAYGKSVKPADLPDGFARFFPLVAPAYPTDSAQPTTSAGALHATGLPSEILLPILNALLLDVEEILDVMKDIELRMIGGSLLIVYEADWERAREGLRLLREAEKRAEADVDRDTSEDEEDEDTDEDEIEDAVGPPFVARLIDFAHTKLVPGRGPDEGVLRGLLTVADLLRGRIAQVEAVSVNTLTSS</sequence>
<evidence type="ECO:0000313" key="7">
    <source>
        <dbReference type="Proteomes" id="UP000298390"/>
    </source>
</evidence>
<dbReference type="GO" id="GO:0032958">
    <property type="term" value="P:inositol phosphate biosynthetic process"/>
    <property type="evidence" value="ECO:0007669"/>
    <property type="project" value="InterPro"/>
</dbReference>
<reference evidence="6 7" key="1">
    <citation type="submission" date="2019-01" db="EMBL/GenBank/DDBJ databases">
        <title>Genome sequencing of the rare red list fungi Fomitopsis rosea.</title>
        <authorList>
            <person name="Buettner E."/>
            <person name="Kellner H."/>
        </authorList>
    </citation>
    <scope>NUCLEOTIDE SEQUENCE [LARGE SCALE GENOMIC DNA]</scope>
    <source>
        <strain evidence="6 7">DSM 105464</strain>
    </source>
</reference>
<protein>
    <recommendedName>
        <fullName evidence="4">Kinase</fullName>
        <ecNumber evidence="4">2.7.-.-</ecNumber>
    </recommendedName>
</protein>
<dbReference type="GO" id="GO:0005634">
    <property type="term" value="C:nucleus"/>
    <property type="evidence" value="ECO:0007669"/>
    <property type="project" value="TreeGrafter"/>
</dbReference>
<accession>A0A4Y9Z535</accession>
<dbReference type="AlphaFoldDB" id="A0A4Y9Z535"/>
<dbReference type="GO" id="GO:0046854">
    <property type="term" value="P:phosphatidylinositol phosphate biosynthetic process"/>
    <property type="evidence" value="ECO:0007669"/>
    <property type="project" value="TreeGrafter"/>
</dbReference>
<dbReference type="EMBL" id="SEKV01000002">
    <property type="protein sequence ID" value="TFY69976.1"/>
    <property type="molecule type" value="Genomic_DNA"/>
</dbReference>